<dbReference type="OrthoDB" id="10493952at2759"/>
<organism evidence="2 3">
    <name type="scientific">Puccinia graminis f. sp. tritici</name>
    <dbReference type="NCBI Taxonomy" id="56615"/>
    <lineage>
        <taxon>Eukaryota</taxon>
        <taxon>Fungi</taxon>
        <taxon>Dikarya</taxon>
        <taxon>Basidiomycota</taxon>
        <taxon>Pucciniomycotina</taxon>
        <taxon>Pucciniomycetes</taxon>
        <taxon>Pucciniales</taxon>
        <taxon>Pucciniaceae</taxon>
        <taxon>Puccinia</taxon>
    </lineage>
</organism>
<sequence>MASATDIQSTISAALQQQAQQLESQLAAWDEFISKLMEKVELKETEASSTSSPKPDKGKSVVRNTQPKSSPTIKPQASTSGKASL</sequence>
<feature type="compositionally biased region" description="Polar residues" evidence="1">
    <location>
        <begin position="62"/>
        <end position="85"/>
    </location>
</feature>
<evidence type="ECO:0000313" key="2">
    <source>
        <dbReference type="EMBL" id="KAA1073299.1"/>
    </source>
</evidence>
<name>A0A5B0MAM5_PUCGR</name>
<keyword evidence="3" id="KW-1185">Reference proteome</keyword>
<evidence type="ECO:0000313" key="3">
    <source>
        <dbReference type="Proteomes" id="UP000324748"/>
    </source>
</evidence>
<feature type="non-terminal residue" evidence="2">
    <location>
        <position position="85"/>
    </location>
</feature>
<comment type="caution">
    <text evidence="2">The sequence shown here is derived from an EMBL/GenBank/DDBJ whole genome shotgun (WGS) entry which is preliminary data.</text>
</comment>
<accession>A0A5B0MAM5</accession>
<proteinExistence type="predicted"/>
<protein>
    <submittedName>
        <fullName evidence="2">Uncharacterized protein</fullName>
    </submittedName>
</protein>
<dbReference type="Proteomes" id="UP000324748">
    <property type="component" value="Unassembled WGS sequence"/>
</dbReference>
<dbReference type="EMBL" id="VSWC01000158">
    <property type="protein sequence ID" value="KAA1073299.1"/>
    <property type="molecule type" value="Genomic_DNA"/>
</dbReference>
<gene>
    <name evidence="2" type="ORF">PGT21_007823</name>
</gene>
<dbReference type="AlphaFoldDB" id="A0A5B0MAM5"/>
<evidence type="ECO:0000256" key="1">
    <source>
        <dbReference type="SAM" id="MobiDB-lite"/>
    </source>
</evidence>
<reference evidence="2 3" key="1">
    <citation type="submission" date="2019-05" db="EMBL/GenBank/DDBJ databases">
        <title>Emergence of the Ug99 lineage of the wheat stem rust pathogen through somatic hybridization.</title>
        <authorList>
            <person name="Li F."/>
            <person name="Upadhyaya N.M."/>
            <person name="Sperschneider J."/>
            <person name="Matny O."/>
            <person name="Nguyen-Phuc H."/>
            <person name="Mago R."/>
            <person name="Raley C."/>
            <person name="Miller M.E."/>
            <person name="Silverstein K.A.T."/>
            <person name="Henningsen E."/>
            <person name="Hirsch C.D."/>
            <person name="Visser B."/>
            <person name="Pretorius Z.A."/>
            <person name="Steffenson B.J."/>
            <person name="Schwessinger B."/>
            <person name="Dodds P.N."/>
            <person name="Figueroa M."/>
        </authorList>
    </citation>
    <scope>NUCLEOTIDE SEQUENCE [LARGE SCALE GENOMIC DNA]</scope>
    <source>
        <strain evidence="2">21-0</strain>
    </source>
</reference>
<feature type="region of interest" description="Disordered" evidence="1">
    <location>
        <begin position="42"/>
        <end position="85"/>
    </location>
</feature>